<evidence type="ECO:0000256" key="1">
    <source>
        <dbReference type="SAM" id="SignalP"/>
    </source>
</evidence>
<organism evidence="3 4">
    <name type="scientific">Plebeiibacterium sediminum</name>
    <dbReference type="NCBI Taxonomy" id="2992112"/>
    <lineage>
        <taxon>Bacteria</taxon>
        <taxon>Pseudomonadati</taxon>
        <taxon>Bacteroidota</taxon>
        <taxon>Bacteroidia</taxon>
        <taxon>Marinilabiliales</taxon>
        <taxon>Marinilabiliaceae</taxon>
        <taxon>Plebeiibacterium</taxon>
    </lineage>
</organism>
<dbReference type="RefSeq" id="WP_301188677.1">
    <property type="nucleotide sequence ID" value="NZ_JAPDPJ010000001.1"/>
</dbReference>
<dbReference type="Pfam" id="PF18990">
    <property type="entry name" value="DUF5723"/>
    <property type="match status" value="1"/>
</dbReference>
<reference evidence="3" key="1">
    <citation type="submission" date="2022-10" db="EMBL/GenBank/DDBJ databases">
        <authorList>
            <person name="Yu W.X."/>
        </authorList>
    </citation>
    <scope>NUCLEOTIDE SEQUENCE</scope>
    <source>
        <strain evidence="3">AAT</strain>
    </source>
</reference>
<dbReference type="InterPro" id="IPR043781">
    <property type="entry name" value="DUF5723"/>
</dbReference>
<accession>A0AAE3M1C6</accession>
<feature type="domain" description="DUF5723" evidence="2">
    <location>
        <begin position="39"/>
        <end position="420"/>
    </location>
</feature>
<dbReference type="EMBL" id="JAPDPJ010000001">
    <property type="protein sequence ID" value="MCW3785106.1"/>
    <property type="molecule type" value="Genomic_DNA"/>
</dbReference>
<feature type="signal peptide" evidence="1">
    <location>
        <begin position="1"/>
        <end position="19"/>
    </location>
</feature>
<dbReference type="Proteomes" id="UP001209229">
    <property type="component" value="Unassembled WGS sequence"/>
</dbReference>
<comment type="caution">
    <text evidence="3">The sequence shown here is derived from an EMBL/GenBank/DDBJ whole genome shotgun (WGS) entry which is preliminary data.</text>
</comment>
<keyword evidence="1" id="KW-0732">Signal</keyword>
<evidence type="ECO:0000259" key="2">
    <source>
        <dbReference type="Pfam" id="PF18990"/>
    </source>
</evidence>
<feature type="chain" id="PRO_5042005342" evidence="1">
    <location>
        <begin position="20"/>
        <end position="475"/>
    </location>
</feature>
<gene>
    <name evidence="3" type="ORF">OM075_01440</name>
</gene>
<evidence type="ECO:0000313" key="4">
    <source>
        <dbReference type="Proteomes" id="UP001209229"/>
    </source>
</evidence>
<keyword evidence="4" id="KW-1185">Reference proteome</keyword>
<proteinExistence type="predicted"/>
<evidence type="ECO:0000313" key="3">
    <source>
        <dbReference type="EMBL" id="MCW3785106.1"/>
    </source>
</evidence>
<name>A0AAE3M1C6_9BACT</name>
<dbReference type="AlphaFoldDB" id="A0AAE3M1C6"/>
<protein>
    <submittedName>
        <fullName evidence="3">DUF5723 family protein</fullName>
    </submittedName>
</protein>
<sequence length="475" mass="53641">MHKIIVLILLLLALTTAKAQQNNTLFLMHELPQANIVNPSVPINCKWLIGKPMLGSTHINGYSTGFSFNDVFENFDGDSLRFNPDKTLHKFNKLELLATEFHLSLISLGYKYKQNYFTFYINEKINTYHTLSKNAFILANEGNTQFEGQNTQMDGTRINAVHYREYAIGWAREVNDDLDIGIRAKLLFGKANIYTKYSNMRLYTNPVSYALNLVASGELYSSFPLEVTPNEEGYVDDIEDIETKDINTTDYLLNRQNKGFGIDLGLTYRLDELTTLSASILDIGFIKWNSEVNQFHSSGQMDITGETYSQGLDDYETIKDTLYNAFNPYLYNSAYTSPLVPTFYAGIERIIPNTLDIGAVFHSEFYKKRWHPSLSISANKQFGKILSTGISYTLQNKQINNLGIGLGVKLGPVHLHALSDNIPAFFNLANTRNVNLRFGISFLGGCKETQIRNKGKGALPCFGDPYNAVKSTKRK</sequence>